<dbReference type="AlphaFoldDB" id="B9S613"/>
<proteinExistence type="predicted"/>
<protein>
    <submittedName>
        <fullName evidence="1">Uncharacterized protein</fullName>
    </submittedName>
</protein>
<organism evidence="1 2">
    <name type="scientific">Ricinus communis</name>
    <name type="common">Castor bean</name>
    <dbReference type="NCBI Taxonomy" id="3988"/>
    <lineage>
        <taxon>Eukaryota</taxon>
        <taxon>Viridiplantae</taxon>
        <taxon>Streptophyta</taxon>
        <taxon>Embryophyta</taxon>
        <taxon>Tracheophyta</taxon>
        <taxon>Spermatophyta</taxon>
        <taxon>Magnoliopsida</taxon>
        <taxon>eudicotyledons</taxon>
        <taxon>Gunneridae</taxon>
        <taxon>Pentapetalae</taxon>
        <taxon>rosids</taxon>
        <taxon>fabids</taxon>
        <taxon>Malpighiales</taxon>
        <taxon>Euphorbiaceae</taxon>
        <taxon>Acalyphoideae</taxon>
        <taxon>Acalypheae</taxon>
        <taxon>Ricinus</taxon>
    </lineage>
</organism>
<sequence>MFIWRLLIQGLPVGHNLKRKRNAADDFYLVCGACQDERQGSLASIVLECKTRVSGLELSGSNMAIADQGY</sequence>
<evidence type="ECO:0000313" key="1">
    <source>
        <dbReference type="EMBL" id="EEF40922.1"/>
    </source>
</evidence>
<accession>B9S613</accession>
<reference evidence="2" key="1">
    <citation type="journal article" date="2010" name="Nat. Biotechnol.">
        <title>Draft genome sequence of the oilseed species Ricinus communis.</title>
        <authorList>
            <person name="Chan A.P."/>
            <person name="Crabtree J."/>
            <person name="Zhao Q."/>
            <person name="Lorenzi H."/>
            <person name="Orvis J."/>
            <person name="Puiu D."/>
            <person name="Melake-Berhan A."/>
            <person name="Jones K.M."/>
            <person name="Redman J."/>
            <person name="Chen G."/>
            <person name="Cahoon E.B."/>
            <person name="Gedil M."/>
            <person name="Stanke M."/>
            <person name="Haas B.J."/>
            <person name="Wortman J.R."/>
            <person name="Fraser-Liggett C.M."/>
            <person name="Ravel J."/>
            <person name="Rabinowicz P.D."/>
        </authorList>
    </citation>
    <scope>NUCLEOTIDE SEQUENCE [LARGE SCALE GENOMIC DNA]</scope>
    <source>
        <strain evidence="2">cv. Hale</strain>
    </source>
</reference>
<evidence type="ECO:0000313" key="2">
    <source>
        <dbReference type="Proteomes" id="UP000008311"/>
    </source>
</evidence>
<name>B9S613_RICCO</name>
<dbReference type="InParanoid" id="B9S613"/>
<keyword evidence="2" id="KW-1185">Reference proteome</keyword>
<dbReference type="Proteomes" id="UP000008311">
    <property type="component" value="Unassembled WGS sequence"/>
</dbReference>
<dbReference type="EMBL" id="EQ973877">
    <property type="protein sequence ID" value="EEF40922.1"/>
    <property type="molecule type" value="Genomic_DNA"/>
</dbReference>
<gene>
    <name evidence="1" type="ORF">RCOM_1063010</name>
</gene>